<protein>
    <recommendedName>
        <fullName evidence="2">Condensation domain-containing protein</fullName>
    </recommendedName>
</protein>
<feature type="non-terminal residue" evidence="3">
    <location>
        <position position="1"/>
    </location>
</feature>
<evidence type="ECO:0000313" key="3">
    <source>
        <dbReference type="EMBL" id="RKH34273.1"/>
    </source>
</evidence>
<name>A0A3A8MQM4_9BACT</name>
<evidence type="ECO:0000256" key="1">
    <source>
        <dbReference type="SAM" id="MobiDB-lite"/>
    </source>
</evidence>
<feature type="region of interest" description="Disordered" evidence="1">
    <location>
        <begin position="245"/>
        <end position="274"/>
    </location>
</feature>
<dbReference type="FunFam" id="3.30.559.10:FF:000012">
    <property type="entry name" value="Non-ribosomal peptide synthetase"/>
    <property type="match status" value="1"/>
</dbReference>
<dbReference type="Proteomes" id="UP000272888">
    <property type="component" value="Unassembled WGS sequence"/>
</dbReference>
<dbReference type="GO" id="GO:0003824">
    <property type="term" value="F:catalytic activity"/>
    <property type="evidence" value="ECO:0007669"/>
    <property type="project" value="InterPro"/>
</dbReference>
<dbReference type="RefSeq" id="WP_147451708.1">
    <property type="nucleotide sequence ID" value="NZ_RAWB01001108.1"/>
</dbReference>
<dbReference type="Gene3D" id="3.30.559.10">
    <property type="entry name" value="Chloramphenicol acetyltransferase-like domain"/>
    <property type="match status" value="1"/>
</dbReference>
<evidence type="ECO:0000259" key="2">
    <source>
        <dbReference type="Pfam" id="PF00668"/>
    </source>
</evidence>
<proteinExistence type="predicted"/>
<feature type="non-terminal residue" evidence="3">
    <location>
        <position position="274"/>
    </location>
</feature>
<comment type="caution">
    <text evidence="3">The sequence shown here is derived from an EMBL/GenBank/DDBJ whole genome shotgun (WGS) entry which is preliminary data.</text>
</comment>
<reference evidence="4" key="1">
    <citation type="submission" date="2018-09" db="EMBL/GenBank/DDBJ databases">
        <authorList>
            <person name="Livingstone P.G."/>
            <person name="Whitworth D.E."/>
        </authorList>
    </citation>
    <scope>NUCLEOTIDE SEQUENCE [LARGE SCALE GENOMIC DNA]</scope>
    <source>
        <strain evidence="4">CA051B</strain>
    </source>
</reference>
<accession>A0A3A8MQM4</accession>
<keyword evidence="4" id="KW-1185">Reference proteome</keyword>
<dbReference type="SUPFAM" id="SSF52777">
    <property type="entry name" value="CoA-dependent acyltransferases"/>
    <property type="match status" value="2"/>
</dbReference>
<dbReference type="InterPro" id="IPR001242">
    <property type="entry name" value="Condensation_dom"/>
</dbReference>
<evidence type="ECO:0000313" key="4">
    <source>
        <dbReference type="Proteomes" id="UP000272888"/>
    </source>
</evidence>
<sequence length="274" mass="30508">VELPLRALFEAPTVAALAERLSANTSNLRLPPLTRIRTEGATPLSFAQQRLWLLDQLSPGDVSYNIPTALRLLGRVDVEALRRAFEALIRRHESLRTTLSAPDEEPSQHIHAASGWDLPVTDLTHLPESQRDEEAQRVAVTEARRPFHLATGPLMRSALVRLSEEEHLLLVTMHHIVSDGWSMGVLVREVAAFYEALSTGRTPSLPPLPMQYADYATWQREWLQGEALDAQVGYWKQQLSGAPAALELPTDRPRPPTQSHRGSTVPVRLSLPVS</sequence>
<dbReference type="EMBL" id="RAWB01001108">
    <property type="protein sequence ID" value="RKH34273.1"/>
    <property type="molecule type" value="Genomic_DNA"/>
</dbReference>
<dbReference type="Pfam" id="PF00668">
    <property type="entry name" value="Condensation"/>
    <property type="match status" value="1"/>
</dbReference>
<organism evidence="3 4">
    <name type="scientific">Corallococcus llansteffanensis</name>
    <dbReference type="NCBI Taxonomy" id="2316731"/>
    <lineage>
        <taxon>Bacteria</taxon>
        <taxon>Pseudomonadati</taxon>
        <taxon>Myxococcota</taxon>
        <taxon>Myxococcia</taxon>
        <taxon>Myxococcales</taxon>
        <taxon>Cystobacterineae</taxon>
        <taxon>Myxococcaceae</taxon>
        <taxon>Corallococcus</taxon>
    </lineage>
</organism>
<feature type="domain" description="Condensation" evidence="2">
    <location>
        <begin position="39"/>
        <end position="269"/>
    </location>
</feature>
<dbReference type="AlphaFoldDB" id="A0A3A8MQM4"/>
<gene>
    <name evidence="3" type="ORF">D7V93_43635</name>
</gene>
<dbReference type="PANTHER" id="PTHR45398:SF1">
    <property type="entry name" value="ENZYME, PUTATIVE (JCVI)-RELATED"/>
    <property type="match status" value="1"/>
</dbReference>
<dbReference type="Gene3D" id="3.30.559.30">
    <property type="entry name" value="Nonribosomal peptide synthetase, condensation domain"/>
    <property type="match status" value="1"/>
</dbReference>
<dbReference type="PANTHER" id="PTHR45398">
    <property type="match status" value="1"/>
</dbReference>
<dbReference type="InterPro" id="IPR023213">
    <property type="entry name" value="CAT-like_dom_sf"/>
</dbReference>
<dbReference type="CDD" id="cd19531">
    <property type="entry name" value="LCL_NRPS-like"/>
    <property type="match status" value="1"/>
</dbReference>